<protein>
    <recommendedName>
        <fullName evidence="3 10">Beta sliding clamp</fullName>
    </recommendedName>
</protein>
<dbReference type="Pfam" id="PF00712">
    <property type="entry name" value="DNA_pol3_beta"/>
    <property type="match status" value="1"/>
</dbReference>
<dbReference type="NCBIfam" id="TIGR00663">
    <property type="entry name" value="dnan"/>
    <property type="match status" value="1"/>
</dbReference>
<dbReference type="GO" id="GO:0003887">
    <property type="term" value="F:DNA-directed DNA polymerase activity"/>
    <property type="evidence" value="ECO:0007669"/>
    <property type="project" value="UniProtKB-UniRule"/>
</dbReference>
<dbReference type="STRING" id="706434.HMPREF9429_00102"/>
<keyword evidence="9" id="KW-0238">DNA-binding</keyword>
<name>E2Z9J8_9FIRM</name>
<dbReference type="SMART" id="SM00480">
    <property type="entry name" value="POL3Bc"/>
    <property type="match status" value="1"/>
</dbReference>
<dbReference type="PANTHER" id="PTHR30478:SF0">
    <property type="entry name" value="BETA SLIDING CLAMP"/>
    <property type="match status" value="1"/>
</dbReference>
<feature type="domain" description="DNA polymerase III beta sliding clamp N-terminal" evidence="11">
    <location>
        <begin position="1"/>
        <end position="119"/>
    </location>
</feature>
<dbReference type="CDD" id="cd00140">
    <property type="entry name" value="beta_clamp"/>
    <property type="match status" value="1"/>
</dbReference>
<dbReference type="GO" id="GO:0003677">
    <property type="term" value="F:DNA binding"/>
    <property type="evidence" value="ECO:0007669"/>
    <property type="project" value="UniProtKB-UniRule"/>
</dbReference>
<dbReference type="GO" id="GO:0006271">
    <property type="term" value="P:DNA strand elongation involved in DNA replication"/>
    <property type="evidence" value="ECO:0007669"/>
    <property type="project" value="TreeGrafter"/>
</dbReference>
<evidence type="ECO:0000259" key="12">
    <source>
        <dbReference type="Pfam" id="PF02767"/>
    </source>
</evidence>
<reference evidence="14 15" key="1">
    <citation type="submission" date="2010-08" db="EMBL/GenBank/DDBJ databases">
        <authorList>
            <person name="Weinstock G."/>
            <person name="Sodergren E."/>
            <person name="Clifton S."/>
            <person name="Fulton L."/>
            <person name="Fulton B."/>
            <person name="Courtney L."/>
            <person name="Fronick C."/>
            <person name="Harrison M."/>
            <person name="Strong C."/>
            <person name="Farmer C."/>
            <person name="Delahaunty K."/>
            <person name="Markovic C."/>
            <person name="Hall O."/>
            <person name="Minx P."/>
            <person name="Tomlinson C."/>
            <person name="Mitreva M."/>
            <person name="Hou S."/>
            <person name="Chen J."/>
            <person name="Wollam A."/>
            <person name="Pepin K.H."/>
            <person name="Johnson M."/>
            <person name="Bhonagiri V."/>
            <person name="Zhang X."/>
            <person name="Suruliraj S."/>
            <person name="Warren W."/>
            <person name="Chinwalla A."/>
            <person name="Mardis E.R."/>
            <person name="Wilson R.K."/>
        </authorList>
    </citation>
    <scope>NUCLEOTIDE SEQUENCE [LARGE SCALE GENOMIC DNA]</scope>
    <source>
        <strain evidence="14 15">F0359</strain>
    </source>
</reference>
<dbReference type="EMBL" id="AECS01000003">
    <property type="protein sequence ID" value="EFQ05024.1"/>
    <property type="molecule type" value="Genomic_DNA"/>
</dbReference>
<evidence type="ECO:0000256" key="4">
    <source>
        <dbReference type="ARBA" id="ARBA00022490"/>
    </source>
</evidence>
<sequence length="372" mass="41542">MKLKIQKEDFTRALQSVQKVASNKSNNLSSENGLLIKAINDNIEIQANDYDMGIKTTIPGIIEESGEVFLWDPHLSELTRRIASEEIILTKSDSDSQMSIEGGKLKYRYMTMNTEDFNEVEVVEQGYASFTTDSVILKDLIDNTSYACATDTSRPVFTGTFLDVSGKSLSMVATDTHRLALKSVTLDQPSTGDIQAIIPGRLLSEVARQLPTDVPVVVKITAVRNYLAIQFGNVYIRTRLIEGTFPDYKRVIPTEFSNIITIRRSDFTAAVERISIVAKDAQYNVINFDMADNQIHMNSQDPDHGVVEDSVECIMSGGNPLSISFNGRFILDVLKHCSKDEIFLKCRENSPMLIQDKDTGNCVFVVTPMRAR</sequence>
<dbReference type="GO" id="GO:0009360">
    <property type="term" value="C:DNA polymerase III complex"/>
    <property type="evidence" value="ECO:0007669"/>
    <property type="project" value="InterPro"/>
</dbReference>
<evidence type="ECO:0000256" key="10">
    <source>
        <dbReference type="PIRNR" id="PIRNR000804"/>
    </source>
</evidence>
<comment type="function">
    <text evidence="10">Confers DNA tethering and processivity to DNA polymerases and other proteins. Acts as a clamp, forming a ring around DNA (a reaction catalyzed by the clamp-loading complex) which diffuses in an ATP-independent manner freely and bidirectionally along dsDNA. Initially characterized for its ability to contact the catalytic subunit of DNA polymerase III (Pol III), a complex, multichain enzyme responsible for most of the replicative synthesis in bacteria; Pol III exhibits 3'-5' exonuclease proofreading activity. The beta chain is required for initiation of replication as well as for processivity of DNA replication.</text>
</comment>
<evidence type="ECO:0000259" key="13">
    <source>
        <dbReference type="Pfam" id="PF02768"/>
    </source>
</evidence>
<dbReference type="InterPro" id="IPR046938">
    <property type="entry name" value="DNA_clamp_sf"/>
</dbReference>
<feature type="domain" description="DNA polymerase III beta sliding clamp C-terminal" evidence="13">
    <location>
        <begin position="249"/>
        <end position="370"/>
    </location>
</feature>
<dbReference type="Pfam" id="PF02768">
    <property type="entry name" value="DNA_pol3_beta_3"/>
    <property type="match status" value="1"/>
</dbReference>
<dbReference type="PANTHER" id="PTHR30478">
    <property type="entry name" value="DNA POLYMERASE III SUBUNIT BETA"/>
    <property type="match status" value="1"/>
</dbReference>
<evidence type="ECO:0000256" key="2">
    <source>
        <dbReference type="ARBA" id="ARBA00010752"/>
    </source>
</evidence>
<evidence type="ECO:0000256" key="8">
    <source>
        <dbReference type="ARBA" id="ARBA00022932"/>
    </source>
</evidence>
<dbReference type="PIRSF" id="PIRSF000804">
    <property type="entry name" value="DNA_pol_III_b"/>
    <property type="match status" value="1"/>
</dbReference>
<evidence type="ECO:0000259" key="11">
    <source>
        <dbReference type="Pfam" id="PF00712"/>
    </source>
</evidence>
<evidence type="ECO:0000256" key="5">
    <source>
        <dbReference type="ARBA" id="ARBA00022679"/>
    </source>
</evidence>
<dbReference type="OrthoDB" id="8421503at2"/>
<comment type="subunit">
    <text evidence="10">Forms a ring-shaped head-to-tail homodimer around DNA.</text>
</comment>
<dbReference type="HOGENOM" id="CLU_038149_2_1_9"/>
<gene>
    <name evidence="14" type="primary">dnaN</name>
    <name evidence="14" type="ORF">HMPREF9429_00102</name>
</gene>
<accession>E2Z9J8</accession>
<evidence type="ECO:0000313" key="14">
    <source>
        <dbReference type="EMBL" id="EFQ05024.1"/>
    </source>
</evidence>
<dbReference type="InterPro" id="IPR001001">
    <property type="entry name" value="DNA_polIII_beta"/>
</dbReference>
<dbReference type="InterPro" id="IPR022637">
    <property type="entry name" value="DNA_polIII_beta_cen"/>
</dbReference>
<keyword evidence="4 10" id="KW-0963">Cytoplasm</keyword>
<dbReference type="SUPFAM" id="SSF55979">
    <property type="entry name" value="DNA clamp"/>
    <property type="match status" value="3"/>
</dbReference>
<dbReference type="GO" id="GO:0005737">
    <property type="term" value="C:cytoplasm"/>
    <property type="evidence" value="ECO:0007669"/>
    <property type="project" value="UniProtKB-SubCell"/>
</dbReference>
<keyword evidence="5 10" id="KW-0808">Transferase</keyword>
<dbReference type="GO" id="GO:0008408">
    <property type="term" value="F:3'-5' exonuclease activity"/>
    <property type="evidence" value="ECO:0007669"/>
    <property type="project" value="InterPro"/>
</dbReference>
<dbReference type="Pfam" id="PF02767">
    <property type="entry name" value="DNA_pol3_beta_2"/>
    <property type="match status" value="1"/>
</dbReference>
<organism evidence="14 15">
    <name type="scientific">Megasphaera micronuciformis F0359</name>
    <dbReference type="NCBI Taxonomy" id="706434"/>
    <lineage>
        <taxon>Bacteria</taxon>
        <taxon>Bacillati</taxon>
        <taxon>Bacillota</taxon>
        <taxon>Negativicutes</taxon>
        <taxon>Veillonellales</taxon>
        <taxon>Veillonellaceae</taxon>
        <taxon>Megasphaera</taxon>
    </lineage>
</organism>
<dbReference type="eggNOG" id="COG0592">
    <property type="taxonomic scope" value="Bacteria"/>
</dbReference>
<evidence type="ECO:0000313" key="15">
    <source>
        <dbReference type="Proteomes" id="UP000003195"/>
    </source>
</evidence>
<dbReference type="Proteomes" id="UP000003195">
    <property type="component" value="Unassembled WGS sequence"/>
</dbReference>
<dbReference type="Gene3D" id="3.70.10.10">
    <property type="match status" value="1"/>
</dbReference>
<comment type="similarity">
    <text evidence="2 10">Belongs to the beta sliding clamp family.</text>
</comment>
<keyword evidence="15" id="KW-1185">Reference proteome</keyword>
<proteinExistence type="inferred from homology"/>
<evidence type="ECO:0000256" key="9">
    <source>
        <dbReference type="ARBA" id="ARBA00023125"/>
    </source>
</evidence>
<dbReference type="InterPro" id="IPR022634">
    <property type="entry name" value="DNA_polIII_beta_N"/>
</dbReference>
<comment type="subcellular location">
    <subcellularLocation>
        <location evidence="1 10">Cytoplasm</location>
    </subcellularLocation>
</comment>
<evidence type="ECO:0000256" key="7">
    <source>
        <dbReference type="ARBA" id="ARBA00022705"/>
    </source>
</evidence>
<evidence type="ECO:0000256" key="1">
    <source>
        <dbReference type="ARBA" id="ARBA00004496"/>
    </source>
</evidence>
<evidence type="ECO:0000256" key="6">
    <source>
        <dbReference type="ARBA" id="ARBA00022695"/>
    </source>
</evidence>
<dbReference type="RefSeq" id="WP_006940812.1">
    <property type="nucleotide sequence ID" value="NZ_GL538177.1"/>
</dbReference>
<dbReference type="InterPro" id="IPR022635">
    <property type="entry name" value="DNA_polIII_beta_C"/>
</dbReference>
<keyword evidence="8 10" id="KW-0239">DNA-directed DNA polymerase</keyword>
<keyword evidence="7 10" id="KW-0235">DNA replication</keyword>
<comment type="caution">
    <text evidence="14">The sequence shown here is derived from an EMBL/GenBank/DDBJ whole genome shotgun (WGS) entry which is preliminary data.</text>
</comment>
<dbReference type="Gene3D" id="3.10.150.10">
    <property type="entry name" value="DNA Polymerase III, subunit A, domain 2"/>
    <property type="match status" value="1"/>
</dbReference>
<keyword evidence="6 10" id="KW-0548">Nucleotidyltransferase</keyword>
<evidence type="ECO:0000256" key="3">
    <source>
        <dbReference type="ARBA" id="ARBA00021035"/>
    </source>
</evidence>
<dbReference type="AlphaFoldDB" id="E2Z9J8"/>
<feature type="domain" description="DNA polymerase III beta sliding clamp central" evidence="12">
    <location>
        <begin position="136"/>
        <end position="247"/>
    </location>
</feature>